<dbReference type="InterPro" id="IPR003958">
    <property type="entry name" value="CBFA_NFYB_domain"/>
</dbReference>
<name>J8ZXR4_EDHAE</name>
<evidence type="ECO:0000256" key="6">
    <source>
        <dbReference type="ARBA" id="ARBA00038129"/>
    </source>
</evidence>
<organism evidence="8 9">
    <name type="scientific">Edhazardia aedis (strain USNM 41457)</name>
    <name type="common">Microsporidian parasite</name>
    <dbReference type="NCBI Taxonomy" id="1003232"/>
    <lineage>
        <taxon>Eukaryota</taxon>
        <taxon>Fungi</taxon>
        <taxon>Fungi incertae sedis</taxon>
        <taxon>Microsporidia</taxon>
        <taxon>Edhazardia</taxon>
    </lineage>
</organism>
<dbReference type="InterPro" id="IPR050568">
    <property type="entry name" value="Transcr_DNA_Rep_Reg"/>
</dbReference>
<comment type="caution">
    <text evidence="8">The sequence shown here is derived from an EMBL/GenBank/DDBJ whole genome shotgun (WGS) entry which is preliminary data.</text>
</comment>
<dbReference type="GO" id="GO:0005634">
    <property type="term" value="C:nucleus"/>
    <property type="evidence" value="ECO:0007669"/>
    <property type="project" value="UniProtKB-SubCell"/>
</dbReference>
<dbReference type="OrthoDB" id="1272441at2759"/>
<dbReference type="Pfam" id="PF00808">
    <property type="entry name" value="CBFD_NFYB_HMF"/>
    <property type="match status" value="1"/>
</dbReference>
<dbReference type="SUPFAM" id="SSF47113">
    <property type="entry name" value="Histone-fold"/>
    <property type="match status" value="1"/>
</dbReference>
<dbReference type="EMBL" id="AFBI03000018">
    <property type="protein sequence ID" value="EJW04478.1"/>
    <property type="molecule type" value="Genomic_DNA"/>
</dbReference>
<reference evidence="9" key="2">
    <citation type="submission" date="2015-07" db="EMBL/GenBank/DDBJ databases">
        <title>Contrasting host-pathogen interactions and genome evolution in two generalist and specialist microsporidian pathogens of mosquitoes.</title>
        <authorList>
            <consortium name="The Broad Institute Genomics Platform"/>
            <consortium name="The Broad Institute Genome Sequencing Center for Infectious Disease"/>
            <person name="Cuomo C.A."/>
            <person name="Sanscrainte N.D."/>
            <person name="Goldberg J.M."/>
            <person name="Heiman D."/>
            <person name="Young S."/>
            <person name="Zeng Q."/>
            <person name="Becnel J.J."/>
            <person name="Birren B.W."/>
        </authorList>
    </citation>
    <scope>NUCLEOTIDE SEQUENCE [LARGE SCALE GENOMIC DNA]</scope>
    <source>
        <strain evidence="9">USNM 41457</strain>
    </source>
</reference>
<dbReference type="AlphaFoldDB" id="J8ZXR4"/>
<comment type="similarity">
    <text evidence="6">Belongs to the NFYC/HAP5 subunit family.</text>
</comment>
<keyword evidence="9" id="KW-1185">Reference proteome</keyword>
<dbReference type="Gene3D" id="1.10.20.10">
    <property type="entry name" value="Histone, subunit A"/>
    <property type="match status" value="1"/>
</dbReference>
<evidence type="ECO:0000313" key="9">
    <source>
        <dbReference type="Proteomes" id="UP000003163"/>
    </source>
</evidence>
<dbReference type="FunFam" id="1.10.20.10:FF:000062">
    <property type="entry name" value="Nuclear transcription factor Y subunit C"/>
    <property type="match status" value="1"/>
</dbReference>
<feature type="domain" description="Transcription factor CBF/NF-Y/archaeal histone" evidence="7">
    <location>
        <begin position="35"/>
        <end position="98"/>
    </location>
</feature>
<proteinExistence type="inferred from homology"/>
<dbReference type="GO" id="GO:0006355">
    <property type="term" value="P:regulation of DNA-templated transcription"/>
    <property type="evidence" value="ECO:0007669"/>
    <property type="project" value="TreeGrafter"/>
</dbReference>
<dbReference type="CDD" id="cd22908">
    <property type="entry name" value="HFD_NFYC-like"/>
    <property type="match status" value="1"/>
</dbReference>
<keyword evidence="5" id="KW-0539">Nucleus</keyword>
<reference evidence="8 9" key="1">
    <citation type="submission" date="2011-08" db="EMBL/GenBank/DDBJ databases">
        <authorList>
            <person name="Liu Z.J."/>
            <person name="Shi F.L."/>
            <person name="Lu J.Q."/>
            <person name="Li M."/>
            <person name="Wang Z.L."/>
        </authorList>
    </citation>
    <scope>NUCLEOTIDE SEQUENCE [LARGE SCALE GENOMIC DNA]</scope>
    <source>
        <strain evidence="8 9">USNM 41457</strain>
    </source>
</reference>
<keyword evidence="2" id="KW-0805">Transcription regulation</keyword>
<dbReference type="InParanoid" id="J8ZXR4"/>
<dbReference type="VEuPathDB" id="MicrosporidiaDB:EDEG_01295"/>
<evidence type="ECO:0000256" key="4">
    <source>
        <dbReference type="ARBA" id="ARBA00023163"/>
    </source>
</evidence>
<dbReference type="PANTHER" id="PTHR10252:SF54">
    <property type="entry name" value="CHROMATIN ACCESSIBILITY COMPLEX PROTEIN 1"/>
    <property type="match status" value="1"/>
</dbReference>
<dbReference type="GO" id="GO:0046982">
    <property type="term" value="F:protein heterodimerization activity"/>
    <property type="evidence" value="ECO:0007669"/>
    <property type="project" value="InterPro"/>
</dbReference>
<evidence type="ECO:0000256" key="3">
    <source>
        <dbReference type="ARBA" id="ARBA00023125"/>
    </source>
</evidence>
<dbReference type="Proteomes" id="UP000003163">
    <property type="component" value="Unassembled WGS sequence"/>
</dbReference>
<gene>
    <name evidence="8" type="ORF">EDEG_01295</name>
</gene>
<evidence type="ECO:0000256" key="1">
    <source>
        <dbReference type="ARBA" id="ARBA00004123"/>
    </source>
</evidence>
<comment type="subcellular location">
    <subcellularLocation>
        <location evidence="1">Nucleus</location>
    </subcellularLocation>
</comment>
<evidence type="ECO:0000256" key="5">
    <source>
        <dbReference type="ARBA" id="ARBA00023242"/>
    </source>
</evidence>
<keyword evidence="4" id="KW-0804">Transcription</keyword>
<dbReference type="FunCoup" id="J8ZXR4">
    <property type="interactions" value="132"/>
</dbReference>
<dbReference type="STRING" id="1003232.J8ZXR4"/>
<evidence type="ECO:0000313" key="8">
    <source>
        <dbReference type="EMBL" id="EJW04478.1"/>
    </source>
</evidence>
<evidence type="ECO:0000256" key="2">
    <source>
        <dbReference type="ARBA" id="ARBA00023015"/>
    </source>
</evidence>
<dbReference type="InterPro" id="IPR009072">
    <property type="entry name" value="Histone-fold"/>
</dbReference>
<dbReference type="HOGENOM" id="CLU_045277_5_3_1"/>
<dbReference type="GO" id="GO:0000976">
    <property type="term" value="F:transcription cis-regulatory region binding"/>
    <property type="evidence" value="ECO:0007669"/>
    <property type="project" value="TreeGrafter"/>
</dbReference>
<keyword evidence="3" id="KW-0238">DNA-binding</keyword>
<dbReference type="PANTHER" id="PTHR10252">
    <property type="entry name" value="HISTONE-LIKE TRANSCRIPTION FACTOR CCAAT-RELATED"/>
    <property type="match status" value="1"/>
</dbReference>
<evidence type="ECO:0000259" key="7">
    <source>
        <dbReference type="Pfam" id="PF00808"/>
    </source>
</evidence>
<protein>
    <recommendedName>
        <fullName evidence="7">Transcription factor CBF/NF-Y/archaeal histone domain-containing protein</fullName>
    </recommendedName>
</protein>
<accession>J8ZXR4</accession>
<sequence>MDPYNMRNNSRFRLEQYWHLAIESAKKENVTSKYNLPLARIKRLMKVEEEVKMVACEVPVIFSKVTEKFIEELTLRAWLNTEENKRRILQRNDLSAAVRTSDVFDFLVYIIPKTDLISIDGLMYDDMTMESEEFDHESFDR</sequence>